<evidence type="ECO:0000256" key="2">
    <source>
        <dbReference type="ARBA" id="ARBA00004167"/>
    </source>
</evidence>
<evidence type="ECO:0000313" key="12">
    <source>
        <dbReference type="EnsemblPlants" id="Kaladp0011s0902.1.v1.1.CDS.1"/>
    </source>
</evidence>
<dbReference type="SUPFAM" id="SSF48264">
    <property type="entry name" value="Cytochrome P450"/>
    <property type="match status" value="1"/>
</dbReference>
<dbReference type="GO" id="GO:0004497">
    <property type="term" value="F:monooxygenase activity"/>
    <property type="evidence" value="ECO:0007669"/>
    <property type="project" value="UniProtKB-KW"/>
</dbReference>
<dbReference type="Gramene" id="Kaladp0011s0902.1.v1.1">
    <property type="protein sequence ID" value="Kaladp0011s0902.1.v1.1.CDS.1"/>
    <property type="gene ID" value="Kaladp0011s0902.v1.1"/>
</dbReference>
<dbReference type="PANTHER" id="PTHR47953:SF19">
    <property type="entry name" value="OS06G0641600 PROTEIN"/>
    <property type="match status" value="1"/>
</dbReference>
<keyword evidence="4" id="KW-0349">Heme</keyword>
<comment type="subcellular location">
    <subcellularLocation>
        <location evidence="2">Membrane</location>
        <topology evidence="2">Single-pass membrane protein</topology>
    </subcellularLocation>
</comment>
<keyword evidence="11" id="KW-0472">Membrane</keyword>
<evidence type="ECO:0000256" key="10">
    <source>
        <dbReference type="ARBA" id="ARBA00023033"/>
    </source>
</evidence>
<evidence type="ECO:0000256" key="6">
    <source>
        <dbReference type="ARBA" id="ARBA00022723"/>
    </source>
</evidence>
<sequence length="200" mass="23297">MAKEALKTHDAVFAYADRPYFISSSVMSYDSKNIVFAPYGDYWRQLRKICIQELLSPKRVQSFRSIREAEIQNLVDWLRTQAGNPINFTKKVFDLTYSVTARAAFGKKVKRQDEFIDLMTENFRISGGFDLGDMYPSLPILSRLSGYRPALEKLHRQSDEILQMIINDHVENTNTNTNTNMKIWSMFFSGFERLVTLLFH</sequence>
<dbReference type="GO" id="GO:0020037">
    <property type="term" value="F:heme binding"/>
    <property type="evidence" value="ECO:0007669"/>
    <property type="project" value="InterPro"/>
</dbReference>
<dbReference type="InterPro" id="IPR036396">
    <property type="entry name" value="Cyt_P450_sf"/>
</dbReference>
<dbReference type="Gene3D" id="1.10.630.10">
    <property type="entry name" value="Cytochrome P450"/>
    <property type="match status" value="1"/>
</dbReference>
<dbReference type="AlphaFoldDB" id="A0A7N0RIV7"/>
<evidence type="ECO:0000313" key="13">
    <source>
        <dbReference type="Proteomes" id="UP000594263"/>
    </source>
</evidence>
<protein>
    <recommendedName>
        <fullName evidence="14">Cytochrome P450</fullName>
    </recommendedName>
</protein>
<dbReference type="Proteomes" id="UP000594263">
    <property type="component" value="Unplaced"/>
</dbReference>
<evidence type="ECO:0000256" key="8">
    <source>
        <dbReference type="ARBA" id="ARBA00023002"/>
    </source>
</evidence>
<evidence type="ECO:0008006" key="14">
    <source>
        <dbReference type="Google" id="ProtNLM"/>
    </source>
</evidence>
<evidence type="ECO:0000256" key="7">
    <source>
        <dbReference type="ARBA" id="ARBA00022989"/>
    </source>
</evidence>
<keyword evidence="5" id="KW-0812">Transmembrane</keyword>
<reference evidence="12" key="1">
    <citation type="submission" date="2021-01" db="UniProtKB">
        <authorList>
            <consortium name="EnsemblPlants"/>
        </authorList>
    </citation>
    <scope>IDENTIFICATION</scope>
</reference>
<dbReference type="OMA" id="THNINFA"/>
<dbReference type="GO" id="GO:0016020">
    <property type="term" value="C:membrane"/>
    <property type="evidence" value="ECO:0007669"/>
    <property type="project" value="UniProtKB-SubCell"/>
</dbReference>
<evidence type="ECO:0000256" key="5">
    <source>
        <dbReference type="ARBA" id="ARBA00022692"/>
    </source>
</evidence>
<dbReference type="GO" id="GO:0005506">
    <property type="term" value="F:iron ion binding"/>
    <property type="evidence" value="ECO:0007669"/>
    <property type="project" value="InterPro"/>
</dbReference>
<evidence type="ECO:0000256" key="1">
    <source>
        <dbReference type="ARBA" id="ARBA00001971"/>
    </source>
</evidence>
<dbReference type="GO" id="GO:0016705">
    <property type="term" value="F:oxidoreductase activity, acting on paired donors, with incorporation or reduction of molecular oxygen"/>
    <property type="evidence" value="ECO:0007669"/>
    <property type="project" value="InterPro"/>
</dbReference>
<dbReference type="InterPro" id="IPR052306">
    <property type="entry name" value="CYP450_71D"/>
</dbReference>
<evidence type="ECO:0000256" key="4">
    <source>
        <dbReference type="ARBA" id="ARBA00022617"/>
    </source>
</evidence>
<dbReference type="InterPro" id="IPR001128">
    <property type="entry name" value="Cyt_P450"/>
</dbReference>
<evidence type="ECO:0000256" key="3">
    <source>
        <dbReference type="ARBA" id="ARBA00010617"/>
    </source>
</evidence>
<comment type="cofactor">
    <cofactor evidence="1">
        <name>heme</name>
        <dbReference type="ChEBI" id="CHEBI:30413"/>
    </cofactor>
</comment>
<evidence type="ECO:0000256" key="9">
    <source>
        <dbReference type="ARBA" id="ARBA00023004"/>
    </source>
</evidence>
<proteinExistence type="inferred from homology"/>
<keyword evidence="9" id="KW-0408">Iron</keyword>
<dbReference type="Pfam" id="PF00067">
    <property type="entry name" value="p450"/>
    <property type="match status" value="1"/>
</dbReference>
<keyword evidence="8" id="KW-0560">Oxidoreductase</keyword>
<keyword evidence="10" id="KW-0503">Monooxygenase</keyword>
<organism evidence="12 13">
    <name type="scientific">Kalanchoe fedtschenkoi</name>
    <name type="common">Lavender scallops</name>
    <name type="synonym">South American air plant</name>
    <dbReference type="NCBI Taxonomy" id="63787"/>
    <lineage>
        <taxon>Eukaryota</taxon>
        <taxon>Viridiplantae</taxon>
        <taxon>Streptophyta</taxon>
        <taxon>Embryophyta</taxon>
        <taxon>Tracheophyta</taxon>
        <taxon>Spermatophyta</taxon>
        <taxon>Magnoliopsida</taxon>
        <taxon>eudicotyledons</taxon>
        <taxon>Gunneridae</taxon>
        <taxon>Pentapetalae</taxon>
        <taxon>Saxifragales</taxon>
        <taxon>Crassulaceae</taxon>
        <taxon>Kalanchoe</taxon>
    </lineage>
</organism>
<dbReference type="EnsemblPlants" id="Kaladp0011s0902.1.v1.1">
    <property type="protein sequence ID" value="Kaladp0011s0902.1.v1.1.CDS.1"/>
    <property type="gene ID" value="Kaladp0011s0902.v1.1"/>
</dbReference>
<keyword evidence="13" id="KW-1185">Reference proteome</keyword>
<keyword evidence="7" id="KW-1133">Transmembrane helix</keyword>
<keyword evidence="6" id="KW-0479">Metal-binding</keyword>
<comment type="similarity">
    <text evidence="3">Belongs to the cytochrome P450 family.</text>
</comment>
<evidence type="ECO:0000256" key="11">
    <source>
        <dbReference type="ARBA" id="ARBA00023136"/>
    </source>
</evidence>
<dbReference type="PANTHER" id="PTHR47953">
    <property type="entry name" value="OS08G0105600 PROTEIN"/>
    <property type="match status" value="1"/>
</dbReference>
<accession>A0A7N0RIV7</accession>
<name>A0A7N0RIV7_KALFE</name>